<dbReference type="Gene3D" id="1.10.240.10">
    <property type="entry name" value="Tyrosyl-Transfer RNA Synthetase"/>
    <property type="match status" value="1"/>
</dbReference>
<dbReference type="GO" id="GO:0005829">
    <property type="term" value="C:cytosol"/>
    <property type="evidence" value="ECO:0007669"/>
    <property type="project" value="TreeGrafter"/>
</dbReference>
<accession>A0A160SZ51</accession>
<evidence type="ECO:0000313" key="11">
    <source>
        <dbReference type="Proteomes" id="UP000243633"/>
    </source>
</evidence>
<evidence type="ECO:0000256" key="1">
    <source>
        <dbReference type="ARBA" id="ARBA00005594"/>
    </source>
</evidence>
<dbReference type="PATRIC" id="fig|98804.3.peg.350"/>
<dbReference type="PANTHER" id="PTHR43766">
    <property type="entry name" value="TRYPTOPHAN--TRNA LIGASE, MITOCHONDRIAL"/>
    <property type="match status" value="1"/>
</dbReference>
<dbReference type="Gene3D" id="3.40.50.620">
    <property type="entry name" value="HUPs"/>
    <property type="match status" value="1"/>
</dbReference>
<dbReference type="STRING" id="98804.BTSPAZIEG_0372"/>
<dbReference type="InterPro" id="IPR001412">
    <property type="entry name" value="aa-tRNA-synth_I_CS"/>
</dbReference>
<proteinExistence type="inferred from homology"/>
<dbReference type="PANTHER" id="PTHR43766:SF1">
    <property type="entry name" value="TRYPTOPHAN--TRNA LIGASE, MITOCHONDRIAL"/>
    <property type="match status" value="1"/>
</dbReference>
<evidence type="ECO:0000256" key="4">
    <source>
        <dbReference type="ARBA" id="ARBA00022741"/>
    </source>
</evidence>
<dbReference type="EC" id="6.1.1.2" evidence="2 8"/>
<evidence type="ECO:0000256" key="2">
    <source>
        <dbReference type="ARBA" id="ARBA00013161"/>
    </source>
</evidence>
<organism evidence="10 11">
    <name type="scientific">Buchnera aphidicola subsp. Tuberolachnus salignus</name>
    <dbReference type="NCBI Taxonomy" id="98804"/>
    <lineage>
        <taxon>Bacteria</taxon>
        <taxon>Pseudomonadati</taxon>
        <taxon>Pseudomonadota</taxon>
        <taxon>Gammaproteobacteria</taxon>
        <taxon>Enterobacterales</taxon>
        <taxon>Erwiniaceae</taxon>
        <taxon>Buchnera</taxon>
    </lineage>
</organism>
<dbReference type="InterPro" id="IPR002306">
    <property type="entry name" value="Trp-tRNA-ligase"/>
</dbReference>
<dbReference type="NCBIfam" id="TIGR00233">
    <property type="entry name" value="trpS"/>
    <property type="match status" value="1"/>
</dbReference>
<dbReference type="GO" id="GO:0004830">
    <property type="term" value="F:tryptophan-tRNA ligase activity"/>
    <property type="evidence" value="ECO:0007669"/>
    <property type="project" value="UniProtKB-UniRule"/>
</dbReference>
<evidence type="ECO:0000256" key="3">
    <source>
        <dbReference type="ARBA" id="ARBA00022598"/>
    </source>
</evidence>
<keyword evidence="5 9" id="KW-0067">ATP-binding</keyword>
<name>A0A160SZ51_BUCTT</name>
<dbReference type="GO" id="GO:0005524">
    <property type="term" value="F:ATP binding"/>
    <property type="evidence" value="ECO:0007669"/>
    <property type="project" value="UniProtKB-KW"/>
</dbReference>
<dbReference type="EMBL" id="LN890285">
    <property type="protein sequence ID" value="CUR53331.1"/>
    <property type="molecule type" value="Genomic_DNA"/>
</dbReference>
<evidence type="ECO:0000256" key="6">
    <source>
        <dbReference type="ARBA" id="ARBA00022917"/>
    </source>
</evidence>
<dbReference type="InterPro" id="IPR050203">
    <property type="entry name" value="Trp-tRNA_synthetase"/>
</dbReference>
<dbReference type="RefSeq" id="WP_075472906.1">
    <property type="nucleotide sequence ID" value="NZ_LN890285.1"/>
</dbReference>
<comment type="similarity">
    <text evidence="1 9">Belongs to the class-I aminoacyl-tRNA synthetase family.</text>
</comment>
<dbReference type="SUPFAM" id="SSF52374">
    <property type="entry name" value="Nucleotidylyl transferase"/>
    <property type="match status" value="1"/>
</dbReference>
<evidence type="ECO:0000256" key="8">
    <source>
        <dbReference type="NCBIfam" id="TIGR00233"/>
    </source>
</evidence>
<keyword evidence="11" id="KW-1185">Reference proteome</keyword>
<keyword evidence="6 9" id="KW-0648">Protein biosynthesis</keyword>
<reference evidence="11" key="1">
    <citation type="submission" date="2015-10" db="EMBL/GenBank/DDBJ databases">
        <authorList>
            <person name="Manzano-Marin A."/>
            <person name="Manzano-Marin A."/>
        </authorList>
    </citation>
    <scope>NUCLEOTIDE SEQUENCE [LARGE SCALE GENOMIC DNA]</scope>
    <source>
        <strain evidence="11">BTs</strain>
    </source>
</reference>
<dbReference type="InterPro" id="IPR014729">
    <property type="entry name" value="Rossmann-like_a/b/a_fold"/>
</dbReference>
<dbReference type="Pfam" id="PF00579">
    <property type="entry name" value="tRNA-synt_1b"/>
    <property type="match status" value="1"/>
</dbReference>
<evidence type="ECO:0000256" key="5">
    <source>
        <dbReference type="ARBA" id="ARBA00022840"/>
    </source>
</evidence>
<keyword evidence="3 9" id="KW-0436">Ligase</keyword>
<sequence>MNNFAENIIFTGIQPSGRLTLGNYLGTMKYWKNFQKSSKCYFCIADLHVLTTSLKDRTYFLKRTILDTLSWYLACGIDYKKNIIFVQSHVPAHSQLYWILNCISYYGELSRMTQFKNQVFFKKKNINLGLFGYPVLMASDILLYQSNLILVGQDQKQHLEFTQKIAKRLNSIYGNIFIIPQIFIPIFGKKIMGLQNPLKKMSKTDKNQKNVIFLEDPVKISISKIQLSITDSDNPPRIVYDPQKKPGISNLLIIGSLLSDQKIEILEKKFLNKTYQQFKDWVSIVLKNFLKKIQNLYLYYRKDELKLYQILKNGSKIANNNAQNFLHKIQKKMNI</sequence>
<dbReference type="Proteomes" id="UP000243633">
    <property type="component" value="Chromosome 1"/>
</dbReference>
<dbReference type="AlphaFoldDB" id="A0A160SZ51"/>
<dbReference type="PROSITE" id="PS00178">
    <property type="entry name" value="AA_TRNA_LIGASE_I"/>
    <property type="match status" value="1"/>
</dbReference>
<dbReference type="PRINTS" id="PR01039">
    <property type="entry name" value="TRNASYNTHTRP"/>
</dbReference>
<keyword evidence="4 9" id="KW-0547">Nucleotide-binding</keyword>
<dbReference type="OrthoDB" id="9801042at2"/>
<keyword evidence="7 9" id="KW-0030">Aminoacyl-tRNA synthetase</keyword>
<dbReference type="CDD" id="cd00806">
    <property type="entry name" value="TrpRS_core"/>
    <property type="match status" value="1"/>
</dbReference>
<dbReference type="InterPro" id="IPR002305">
    <property type="entry name" value="aa-tRNA-synth_Ic"/>
</dbReference>
<evidence type="ECO:0000313" key="10">
    <source>
        <dbReference type="EMBL" id="CUR53331.1"/>
    </source>
</evidence>
<evidence type="ECO:0000256" key="7">
    <source>
        <dbReference type="ARBA" id="ARBA00023146"/>
    </source>
</evidence>
<gene>
    <name evidence="10" type="primary">trpS</name>
    <name evidence="10" type="ORF">BTSPAZIEG_0372</name>
</gene>
<protein>
    <recommendedName>
        <fullName evidence="2 8">Tryptophan--tRNA ligase</fullName>
        <ecNumber evidence="2 8">6.1.1.2</ecNumber>
    </recommendedName>
</protein>
<dbReference type="GO" id="GO:0006436">
    <property type="term" value="P:tryptophanyl-tRNA aminoacylation"/>
    <property type="evidence" value="ECO:0007669"/>
    <property type="project" value="UniProtKB-UniRule"/>
</dbReference>
<evidence type="ECO:0000256" key="9">
    <source>
        <dbReference type="RuleBase" id="RU363036"/>
    </source>
</evidence>